<feature type="compositionally biased region" description="Low complexity" evidence="1">
    <location>
        <begin position="93"/>
        <end position="103"/>
    </location>
</feature>
<name>A0A5N5E3S4_RHOER</name>
<organism evidence="2 3">
    <name type="scientific">Rhodococcus erythropolis</name>
    <name type="common">Arthrobacter picolinophilus</name>
    <dbReference type="NCBI Taxonomy" id="1833"/>
    <lineage>
        <taxon>Bacteria</taxon>
        <taxon>Bacillati</taxon>
        <taxon>Actinomycetota</taxon>
        <taxon>Actinomycetes</taxon>
        <taxon>Mycobacteriales</taxon>
        <taxon>Nocardiaceae</taxon>
        <taxon>Rhodococcus</taxon>
        <taxon>Rhodococcus erythropolis group</taxon>
    </lineage>
</organism>
<evidence type="ECO:0000313" key="3">
    <source>
        <dbReference type="Proteomes" id="UP000325576"/>
    </source>
</evidence>
<accession>A0A5N5E3S4</accession>
<dbReference type="Proteomes" id="UP000325576">
    <property type="component" value="Unassembled WGS sequence"/>
</dbReference>
<dbReference type="AlphaFoldDB" id="A0A5N5E3S4"/>
<dbReference type="EMBL" id="MRBO01000398">
    <property type="protein sequence ID" value="KAB2584826.1"/>
    <property type="molecule type" value="Genomic_DNA"/>
</dbReference>
<gene>
    <name evidence="2" type="ORF">BS297_13465</name>
</gene>
<evidence type="ECO:0000256" key="1">
    <source>
        <dbReference type="SAM" id="MobiDB-lite"/>
    </source>
</evidence>
<reference evidence="2 3" key="1">
    <citation type="journal article" date="2017" name="Poromechanics V (2013)">
        <title>Genomic Characterization of the Arsenic-Tolerant Actinobacterium, &lt;i&gt;Rhodococcus erythropolis&lt;/i&gt; S43.</title>
        <authorList>
            <person name="Retamal-Morales G."/>
            <person name="Mehnert M."/>
            <person name="Schwabe R."/>
            <person name="Tischler D."/>
            <person name="Schloemann M."/>
            <person name="Levican G.J."/>
        </authorList>
    </citation>
    <scope>NUCLEOTIDE SEQUENCE [LARGE SCALE GENOMIC DNA]</scope>
    <source>
        <strain evidence="2 3">S43</strain>
    </source>
</reference>
<feature type="compositionally biased region" description="Gly residues" evidence="1">
    <location>
        <begin position="83"/>
        <end position="92"/>
    </location>
</feature>
<feature type="region of interest" description="Disordered" evidence="1">
    <location>
        <begin position="79"/>
        <end position="106"/>
    </location>
</feature>
<proteinExistence type="predicted"/>
<sequence length="130" mass="13305">MNESNDASSRLQSFLRQSGNVPAYATGGDIKGPGSSIGDKIPAYLSDGEFVMNARSTAANRPFLQALNADPSFLQKMLAARSPGGGSGGGSGPAQAAPGGQPATVNISMSSNEDIIGRLKILAAQWELSH</sequence>
<protein>
    <submittedName>
        <fullName evidence="2">Uncharacterized protein</fullName>
    </submittedName>
</protein>
<evidence type="ECO:0000313" key="2">
    <source>
        <dbReference type="EMBL" id="KAB2584826.1"/>
    </source>
</evidence>
<comment type="caution">
    <text evidence="2">The sequence shown here is derived from an EMBL/GenBank/DDBJ whole genome shotgun (WGS) entry which is preliminary data.</text>
</comment>